<gene>
    <name evidence="2" type="ORF">RFI_17164</name>
</gene>
<feature type="compositionally biased region" description="Low complexity" evidence="1">
    <location>
        <begin position="625"/>
        <end position="642"/>
    </location>
</feature>
<feature type="non-terminal residue" evidence="2">
    <location>
        <position position="738"/>
    </location>
</feature>
<feature type="region of interest" description="Disordered" evidence="1">
    <location>
        <begin position="29"/>
        <end position="65"/>
    </location>
</feature>
<feature type="compositionally biased region" description="Basic and acidic residues" evidence="1">
    <location>
        <begin position="238"/>
        <end position="298"/>
    </location>
</feature>
<feature type="compositionally biased region" description="Polar residues" evidence="1">
    <location>
        <begin position="186"/>
        <end position="197"/>
    </location>
</feature>
<reference evidence="2 3" key="1">
    <citation type="journal article" date="2013" name="Curr. Biol.">
        <title>The Genome of the Foraminiferan Reticulomyxa filosa.</title>
        <authorList>
            <person name="Glockner G."/>
            <person name="Hulsmann N."/>
            <person name="Schleicher M."/>
            <person name="Noegel A.A."/>
            <person name="Eichinger L."/>
            <person name="Gallinger C."/>
            <person name="Pawlowski J."/>
            <person name="Sierra R."/>
            <person name="Euteneuer U."/>
            <person name="Pillet L."/>
            <person name="Moustafa A."/>
            <person name="Platzer M."/>
            <person name="Groth M."/>
            <person name="Szafranski K."/>
            <person name="Schliwa M."/>
        </authorList>
    </citation>
    <scope>NUCLEOTIDE SEQUENCE [LARGE SCALE GENOMIC DNA]</scope>
</reference>
<keyword evidence="3" id="KW-1185">Reference proteome</keyword>
<protein>
    <submittedName>
        <fullName evidence="2">PHD zinc finger-containing protein</fullName>
    </submittedName>
</protein>
<comment type="caution">
    <text evidence="2">The sequence shown here is derived from an EMBL/GenBank/DDBJ whole genome shotgun (WGS) entry which is preliminary data.</text>
</comment>
<name>X6N2T9_RETFI</name>
<proteinExistence type="predicted"/>
<sequence length="738" mass="83798">MCYKAGDIQHKKYYQFQAQRMNYCSEEVTLTNGGKTSPEDGDGTPTDAMKSEGLKSPYNTQPKVTKVKEMAKFEDIINLDSNNNNNNNNTEKKEAQSDDKSKPKNNISNNLARGEDEHENVGVNKYPQTAHVLNCVHGSVIFENIGHLHQGIVSLLTYCRDHKDIMEIVGVDNPFTKYQYLYSTSNPNLQRQASNPTPVRDNGHDNDNKKKRQTSSISLLLASQKNKKGAKKPQNVHHYSEEKVGVHDSEHEKDNEKETETETEKETKKQKENEKEKEKEKEKEESENKTGNGNDRDKRKMAKINDYQCIKFYVTVKHNQRALICEIQFILKCMLEFRQQARPLSIVKNHYHPLVKGAYRTLTYGLGMHHAKLRNRHSNASSSVNNAPSSSFFHRHPSFVSAPSLGLKNLDNKNKAVRRAKPDSQIASPMLKNRYGSGSNVMVNQFVRSASIGSESRRSSGRMQDVDGALVLSTAVSKRITTATLQNHHSRTSQSGVVAATIRRSSNLSNRSFLFGGRNGLVALEVSHPIVGYFDKKLQLTTLSSPIFHSKIITPLVIRYPFLFQRSYFVLHQKDWDENNFMMRMAKCCGNVHCVYPFPYLMKKPFERETGFNAEHLNNENHNDPSSSSSSSSSSPSPSSSSEETKRCEDNRFKVQRYKADHSPLSKVLLPSLNPQCIKAILNLIPPDVVDRQLKDEVNCFGFTALMNAFVFQHDLKVIRSFVPKQPDLSYWEMVEPN</sequence>
<dbReference type="EMBL" id="ASPP01012990">
    <property type="protein sequence ID" value="ETO20054.1"/>
    <property type="molecule type" value="Genomic_DNA"/>
</dbReference>
<evidence type="ECO:0000313" key="2">
    <source>
        <dbReference type="EMBL" id="ETO20054.1"/>
    </source>
</evidence>
<feature type="compositionally biased region" description="Basic and acidic residues" evidence="1">
    <location>
        <begin position="90"/>
        <end position="102"/>
    </location>
</feature>
<accession>X6N2T9</accession>
<feature type="region of interest" description="Disordered" evidence="1">
    <location>
        <begin position="616"/>
        <end position="648"/>
    </location>
</feature>
<evidence type="ECO:0000313" key="3">
    <source>
        <dbReference type="Proteomes" id="UP000023152"/>
    </source>
</evidence>
<feature type="region of interest" description="Disordered" evidence="1">
    <location>
        <begin position="186"/>
        <end position="299"/>
    </location>
</feature>
<organism evidence="2 3">
    <name type="scientific">Reticulomyxa filosa</name>
    <dbReference type="NCBI Taxonomy" id="46433"/>
    <lineage>
        <taxon>Eukaryota</taxon>
        <taxon>Sar</taxon>
        <taxon>Rhizaria</taxon>
        <taxon>Retaria</taxon>
        <taxon>Foraminifera</taxon>
        <taxon>Monothalamids</taxon>
        <taxon>Reticulomyxidae</taxon>
        <taxon>Reticulomyxa</taxon>
    </lineage>
</organism>
<feature type="compositionally biased region" description="Basic residues" evidence="1">
    <location>
        <begin position="225"/>
        <end position="235"/>
    </location>
</feature>
<feature type="region of interest" description="Disordered" evidence="1">
    <location>
        <begin position="77"/>
        <end position="120"/>
    </location>
</feature>
<evidence type="ECO:0000256" key="1">
    <source>
        <dbReference type="SAM" id="MobiDB-lite"/>
    </source>
</evidence>
<dbReference type="AlphaFoldDB" id="X6N2T9"/>
<dbReference type="Proteomes" id="UP000023152">
    <property type="component" value="Unassembled WGS sequence"/>
</dbReference>
<feature type="compositionally biased region" description="Polar residues" evidence="1">
    <location>
        <begin position="214"/>
        <end position="224"/>
    </location>
</feature>